<evidence type="ECO:0000313" key="6">
    <source>
        <dbReference type="EMBL" id="CAL1530794.1"/>
    </source>
</evidence>
<evidence type="ECO:0000259" key="4">
    <source>
        <dbReference type="PROSITE" id="PS50825"/>
    </source>
</evidence>
<keyword evidence="7" id="KW-1185">Reference proteome</keyword>
<evidence type="ECO:0000256" key="3">
    <source>
        <dbReference type="PROSITE-ProRule" id="PRU00302"/>
    </source>
</evidence>
<keyword evidence="3" id="KW-0768">Sushi</keyword>
<dbReference type="Pfam" id="PF02494">
    <property type="entry name" value="HYR"/>
    <property type="match status" value="1"/>
</dbReference>
<dbReference type="InterPro" id="IPR043555">
    <property type="entry name" value="SRPX-like"/>
</dbReference>
<evidence type="ECO:0008006" key="8">
    <source>
        <dbReference type="Google" id="ProtNLM"/>
    </source>
</evidence>
<name>A0AAV2HAI2_LYMST</name>
<comment type="caution">
    <text evidence="3">Lacks conserved residue(s) required for the propagation of feature annotation.</text>
</comment>
<dbReference type="PROSITE" id="PS50923">
    <property type="entry name" value="SUSHI"/>
    <property type="match status" value="1"/>
</dbReference>
<feature type="non-terminal residue" evidence="6">
    <location>
        <position position="1"/>
    </location>
</feature>
<dbReference type="PROSITE" id="PS50825">
    <property type="entry name" value="HYR"/>
    <property type="match status" value="1"/>
</dbReference>
<dbReference type="InterPro" id="IPR000436">
    <property type="entry name" value="Sushi_SCR_CCP_dom"/>
</dbReference>
<dbReference type="PANTHER" id="PTHR46343">
    <property type="entry name" value="HYR DOMAIN-CONTAINING PROTEIN"/>
    <property type="match status" value="1"/>
</dbReference>
<dbReference type="Proteomes" id="UP001497497">
    <property type="component" value="Unassembled WGS sequence"/>
</dbReference>
<comment type="caution">
    <text evidence="6">The sequence shown here is derived from an EMBL/GenBank/DDBJ whole genome shotgun (WGS) entry which is preliminary data.</text>
</comment>
<dbReference type="InterPro" id="IPR003410">
    <property type="entry name" value="HYR_dom"/>
</dbReference>
<organism evidence="6 7">
    <name type="scientific">Lymnaea stagnalis</name>
    <name type="common">Great pond snail</name>
    <name type="synonym">Helix stagnalis</name>
    <dbReference type="NCBI Taxonomy" id="6523"/>
    <lineage>
        <taxon>Eukaryota</taxon>
        <taxon>Metazoa</taxon>
        <taxon>Spiralia</taxon>
        <taxon>Lophotrochozoa</taxon>
        <taxon>Mollusca</taxon>
        <taxon>Gastropoda</taxon>
        <taxon>Heterobranchia</taxon>
        <taxon>Euthyneura</taxon>
        <taxon>Panpulmonata</taxon>
        <taxon>Hygrophila</taxon>
        <taxon>Lymnaeoidea</taxon>
        <taxon>Lymnaeidae</taxon>
        <taxon>Lymnaea</taxon>
    </lineage>
</organism>
<reference evidence="6 7" key="1">
    <citation type="submission" date="2024-04" db="EMBL/GenBank/DDBJ databases">
        <authorList>
            <consortium name="Genoscope - CEA"/>
            <person name="William W."/>
        </authorList>
    </citation>
    <scope>NUCLEOTIDE SEQUENCE [LARGE SCALE GENOMIC DNA]</scope>
</reference>
<keyword evidence="1" id="KW-0677">Repeat</keyword>
<evidence type="ECO:0000256" key="2">
    <source>
        <dbReference type="ARBA" id="ARBA00023157"/>
    </source>
</evidence>
<dbReference type="PANTHER" id="PTHR46343:SF2">
    <property type="entry name" value="SUSHI_VON WILLEBRAND FACTOR TYPE A_EGF_PENTRAXIN DOMAIN-CONTAINING 1"/>
    <property type="match status" value="1"/>
</dbReference>
<accession>A0AAV2HAI2</accession>
<dbReference type="EMBL" id="CAXITT010000076">
    <property type="protein sequence ID" value="CAL1530794.1"/>
    <property type="molecule type" value="Genomic_DNA"/>
</dbReference>
<sequence length="143" mass="15963">LDKIPPTVVSCPESQVVTSDKSLAPVTWDEPVFTDNVGVTLVIQNFRSGHYFSYGHHVVAYFAFDSNNNSAQCSFDIFLRRFDCIDPPPPVSGSRVCGNWQHGRYCVPSCMNKFQFMTPVPKFYRCGQEGVWDPPTGFPACAS</sequence>
<evidence type="ECO:0000256" key="1">
    <source>
        <dbReference type="ARBA" id="ARBA00022737"/>
    </source>
</evidence>
<evidence type="ECO:0000259" key="5">
    <source>
        <dbReference type="PROSITE" id="PS50923"/>
    </source>
</evidence>
<feature type="domain" description="Sushi" evidence="5">
    <location>
        <begin position="82"/>
        <end position="143"/>
    </location>
</feature>
<protein>
    <recommendedName>
        <fullName evidence="8">HYR domain-containing protein</fullName>
    </recommendedName>
</protein>
<dbReference type="SUPFAM" id="SSF57535">
    <property type="entry name" value="Complement control module/SCR domain"/>
    <property type="match status" value="1"/>
</dbReference>
<dbReference type="InterPro" id="IPR035976">
    <property type="entry name" value="Sushi/SCR/CCP_sf"/>
</dbReference>
<feature type="non-terminal residue" evidence="6">
    <location>
        <position position="143"/>
    </location>
</feature>
<evidence type="ECO:0000313" key="7">
    <source>
        <dbReference type="Proteomes" id="UP001497497"/>
    </source>
</evidence>
<feature type="domain" description="HYR" evidence="4">
    <location>
        <begin position="1"/>
        <end position="81"/>
    </location>
</feature>
<keyword evidence="2" id="KW-1015">Disulfide bond</keyword>
<dbReference type="Gene3D" id="2.10.70.10">
    <property type="entry name" value="Complement Module, domain 1"/>
    <property type="match status" value="1"/>
</dbReference>
<gene>
    <name evidence="6" type="ORF">GSLYS_00004919001</name>
</gene>
<dbReference type="AlphaFoldDB" id="A0AAV2HAI2"/>
<proteinExistence type="predicted"/>